<organism evidence="1 2">
    <name type="scientific">Kitasatospora indigofera</name>
    <dbReference type="NCBI Taxonomy" id="67307"/>
    <lineage>
        <taxon>Bacteria</taxon>
        <taxon>Bacillati</taxon>
        <taxon>Actinomycetota</taxon>
        <taxon>Actinomycetes</taxon>
        <taxon>Kitasatosporales</taxon>
        <taxon>Streptomycetaceae</taxon>
        <taxon>Kitasatospora</taxon>
    </lineage>
</organism>
<reference evidence="1" key="1">
    <citation type="journal article" date="2014" name="Int. J. Syst. Evol. Microbiol.">
        <title>Complete genome sequence of Corynebacterium casei LMG S-19264T (=DSM 44701T), isolated from a smear-ripened cheese.</title>
        <authorList>
            <consortium name="US DOE Joint Genome Institute (JGI-PGF)"/>
            <person name="Walter F."/>
            <person name="Albersmeier A."/>
            <person name="Kalinowski J."/>
            <person name="Ruckert C."/>
        </authorList>
    </citation>
    <scope>NUCLEOTIDE SEQUENCE</scope>
    <source>
        <strain evidence="1">JCM 4646</strain>
    </source>
</reference>
<evidence type="ECO:0000313" key="1">
    <source>
        <dbReference type="EMBL" id="GHH79682.1"/>
    </source>
</evidence>
<dbReference type="EMBL" id="BNBO01000043">
    <property type="protein sequence ID" value="GHH79682.1"/>
    <property type="molecule type" value="Genomic_DNA"/>
</dbReference>
<reference evidence="1" key="2">
    <citation type="submission" date="2020-09" db="EMBL/GenBank/DDBJ databases">
        <authorList>
            <person name="Sun Q."/>
            <person name="Ohkuma M."/>
        </authorList>
    </citation>
    <scope>NUCLEOTIDE SEQUENCE</scope>
    <source>
        <strain evidence="1">JCM 4646</strain>
    </source>
</reference>
<sequence>MFGRKPRETEDAEALAALIADARRWEYGGRHARRVEQFGPVRRERTALGRQRSAER</sequence>
<dbReference type="RefSeq" id="WP_190213888.1">
    <property type="nucleotide sequence ID" value="NZ_BNBO01000043.1"/>
</dbReference>
<dbReference type="Proteomes" id="UP000617734">
    <property type="component" value="Unassembled WGS sequence"/>
</dbReference>
<comment type="caution">
    <text evidence="1">The sequence shown here is derived from an EMBL/GenBank/DDBJ whole genome shotgun (WGS) entry which is preliminary data.</text>
</comment>
<accession>A0A919G7S7</accession>
<proteinExistence type="predicted"/>
<gene>
    <name evidence="1" type="ORF">GCM10018781_58210</name>
</gene>
<name>A0A919G7S7_9ACTN</name>
<dbReference type="GeneID" id="95356160"/>
<dbReference type="AlphaFoldDB" id="A0A919G7S7"/>
<protein>
    <submittedName>
        <fullName evidence="1">Uncharacterized protein</fullName>
    </submittedName>
</protein>
<keyword evidence="2" id="KW-1185">Reference proteome</keyword>
<evidence type="ECO:0000313" key="2">
    <source>
        <dbReference type="Proteomes" id="UP000617734"/>
    </source>
</evidence>